<evidence type="ECO:0000313" key="3">
    <source>
        <dbReference type="EMBL" id="CEL67785.1"/>
    </source>
</evidence>
<feature type="region of interest" description="Disordered" evidence="2">
    <location>
        <begin position="1"/>
        <end position="45"/>
    </location>
</feature>
<feature type="compositionally biased region" description="Basic and acidic residues" evidence="2">
    <location>
        <begin position="736"/>
        <end position="750"/>
    </location>
</feature>
<feature type="region of interest" description="Disordered" evidence="2">
    <location>
        <begin position="957"/>
        <end position="987"/>
    </location>
</feature>
<organism evidence="3">
    <name type="scientific">Neospora caninum (strain Liverpool)</name>
    <dbReference type="NCBI Taxonomy" id="572307"/>
    <lineage>
        <taxon>Eukaryota</taxon>
        <taxon>Sar</taxon>
        <taxon>Alveolata</taxon>
        <taxon>Apicomplexa</taxon>
        <taxon>Conoidasida</taxon>
        <taxon>Coccidia</taxon>
        <taxon>Eucoccidiorida</taxon>
        <taxon>Eimeriorina</taxon>
        <taxon>Sarcocystidae</taxon>
        <taxon>Neospora</taxon>
    </lineage>
</organism>
<name>A0A0F7UGT1_NEOCL</name>
<gene>
    <name evidence="3" type="ORF">BN1204_035730</name>
</gene>
<dbReference type="AlphaFoldDB" id="A0A0F7UGT1"/>
<feature type="region of interest" description="Disordered" evidence="2">
    <location>
        <begin position="58"/>
        <end position="260"/>
    </location>
</feature>
<evidence type="ECO:0000256" key="1">
    <source>
        <dbReference type="SAM" id="Coils"/>
    </source>
</evidence>
<dbReference type="EMBL" id="LN714483">
    <property type="protein sequence ID" value="CEL67785.1"/>
    <property type="molecule type" value="Genomic_DNA"/>
</dbReference>
<evidence type="ECO:0000256" key="2">
    <source>
        <dbReference type="SAM" id="MobiDB-lite"/>
    </source>
</evidence>
<reference evidence="3" key="1">
    <citation type="journal article" date="2015" name="PLoS ONE">
        <title>Comprehensive Evaluation of Toxoplasma gondii VEG and Neospora caninum LIV Genomes with Tachyzoite Stage Transcriptome and Proteome Defines Novel Transcript Features.</title>
        <authorList>
            <person name="Ramaprasad A."/>
            <person name="Mourier T."/>
            <person name="Naeem R."/>
            <person name="Malas T.B."/>
            <person name="Moussa E."/>
            <person name="Panigrahi A."/>
            <person name="Vermont S.J."/>
            <person name="Otto T.D."/>
            <person name="Wastling J."/>
            <person name="Pain A."/>
        </authorList>
    </citation>
    <scope>NUCLEOTIDE SEQUENCE</scope>
    <source>
        <strain evidence="3">Liverpool</strain>
    </source>
</reference>
<feature type="compositionally biased region" description="Basic and acidic residues" evidence="2">
    <location>
        <begin position="186"/>
        <end position="197"/>
    </location>
</feature>
<feature type="region of interest" description="Disordered" evidence="2">
    <location>
        <begin position="319"/>
        <end position="355"/>
    </location>
</feature>
<feature type="region of interest" description="Disordered" evidence="2">
    <location>
        <begin position="828"/>
        <end position="847"/>
    </location>
</feature>
<feature type="region of interest" description="Disordered" evidence="2">
    <location>
        <begin position="595"/>
        <end position="656"/>
    </location>
</feature>
<keyword evidence="1" id="KW-0175">Coiled coil</keyword>
<proteinExistence type="predicted"/>
<feature type="coiled-coil region" evidence="1">
    <location>
        <begin position="377"/>
        <end position="457"/>
    </location>
</feature>
<feature type="coiled-coil region" evidence="1">
    <location>
        <begin position="490"/>
        <end position="517"/>
    </location>
</feature>
<feature type="compositionally biased region" description="Polar residues" evidence="2">
    <location>
        <begin position="95"/>
        <end position="116"/>
    </location>
</feature>
<feature type="compositionally biased region" description="Basic and acidic residues" evidence="2">
    <location>
        <begin position="681"/>
        <end position="701"/>
    </location>
</feature>
<feature type="region of interest" description="Disordered" evidence="2">
    <location>
        <begin position="1051"/>
        <end position="1119"/>
    </location>
</feature>
<protein>
    <submittedName>
        <fullName evidence="3">Uncharacterized protein</fullName>
    </submittedName>
</protein>
<accession>A0A0F7UGT1</accession>
<feature type="compositionally biased region" description="Polar residues" evidence="2">
    <location>
        <begin position="142"/>
        <end position="156"/>
    </location>
</feature>
<sequence length="1233" mass="134548">MSRSLPSNASPLYTPSGGDGIMPSCARSGVLSSPEARPGKERNSLSVAKSLTEQTWLVPSCSLPPPSSRREGHRAQLDGTGAAYFHSDSCKPRWSSRQRAPPSTSDAFLSALSVSSLRGRARPKSRSSSLGESPVRSPVRSPHQSPFQTPMESPVSSPRRPRALATERDRASEGTPAAWSKAGTEAARDALSKERRSSPLPSHSGRTVGGVATACPEPSLPALVGSRETGREVRQAAEASRSKSWASEPFRSAPPSKRLESLARVNADEGGSAGTCTMRADGLQFSRDTTLRSLQTDVLEQDDLAPQTDPQRLDLQAVDRPRESVAGPGRGGIRRNRQEGDLSPGSRGLAFPVGDHLPPSASARLYSALLENDSRLLERKSLHLKELLAEKANLLQQARADLCQHAGTQSNEFREILHLKAALERRREELAEKDARLRELGKENEELSGKLEASRRAALSREEDFKRLERRSEEEFRQSAETRFRLQKECAFFQTELDRLRAAYSELKKRDETMEERKEERDSEMFRLESLLQTTRTDLNVTATRLFEVQDQLRASRQYICYLERLIRELRFFVVYHLEPETLKQSTVAAQRLPPAPAPRALEGPEKGLPQDGGGVDARWNPEALEASGAGRAGGHAEQRRGWPQLAEGSDQEGKKPDVLAHQLTSQVVCSALLPRAASRAREKNAKGDCLSREGDREDGPAHSTDLVLRQASPGDGDWETSRRFFASAEAPLGSDSERSEAARGKDARRPACVGSASGAVPQDLARFQNLKLPELTRKRFELEHLELRLDAGRQAVEAALRDTVGDVTVLEEDRVFPHAAAFLRRGARPYDPRGSGRQADGETGNPLRLNSFDGSCMQFDEDALENFAAFPQRREAAEMGRVAMWSEGGELSGALGGRPGRGLERSHGRSWGVVESCHPLDSEVRPAQARTRREGATKADPALAYLNQLILRAQEDIKGGQRGPSAHLSRPRLSPRDRPGVESPRSLRLKLEASSEPDLFGCEQASSRSAPLSRVCGDASDLGDEALSLTGPFSTDHASRSKLKFRGVGVPPLRVPSGKSGREHETRQFQGVSFAPKAASGIPLRRPPRGVSRNSDSDARGPATTGLSREFPFSQTPSPELGPRLADLDAHLFASSPLLSPRETRPSFRGASDACFGEGRERERDNCAWRNAPSAPPPAIVRKNGEAVLNAEGAAARLAQELRVSPATARTKPLGAPGTRENTPLKPRWKGP</sequence>
<feature type="region of interest" description="Disordered" evidence="2">
    <location>
        <begin position="1206"/>
        <end position="1233"/>
    </location>
</feature>
<feature type="region of interest" description="Disordered" evidence="2">
    <location>
        <begin position="681"/>
        <end position="756"/>
    </location>
</feature>
<feature type="compositionally biased region" description="Polar residues" evidence="2">
    <location>
        <begin position="1"/>
        <end position="13"/>
    </location>
</feature>